<evidence type="ECO:0000313" key="5">
    <source>
        <dbReference type="Proteomes" id="UP000815677"/>
    </source>
</evidence>
<dbReference type="SUPFAM" id="SSF52047">
    <property type="entry name" value="RNI-like"/>
    <property type="match status" value="1"/>
</dbReference>
<dbReference type="PROSITE" id="PS50181">
    <property type="entry name" value="FBOX"/>
    <property type="match status" value="1"/>
</dbReference>
<name>A0ABQ0LI33_MYCCL</name>
<evidence type="ECO:0000313" key="4">
    <source>
        <dbReference type="EMBL" id="GAT50753.1"/>
    </source>
</evidence>
<feature type="compositionally biased region" description="Low complexity" evidence="2">
    <location>
        <begin position="558"/>
        <end position="572"/>
    </location>
</feature>
<feature type="compositionally biased region" description="Basic and acidic residues" evidence="2">
    <location>
        <begin position="665"/>
        <end position="678"/>
    </location>
</feature>
<evidence type="ECO:0000256" key="1">
    <source>
        <dbReference type="SAM" id="Coils"/>
    </source>
</evidence>
<protein>
    <submittedName>
        <fullName evidence="4">DNA binding protein Ncp1</fullName>
    </submittedName>
</protein>
<feature type="region of interest" description="Disordered" evidence="2">
    <location>
        <begin position="549"/>
        <end position="609"/>
    </location>
</feature>
<keyword evidence="1" id="KW-0175">Coiled coil</keyword>
<dbReference type="Proteomes" id="UP000815677">
    <property type="component" value="Unassembled WGS sequence"/>
</dbReference>
<keyword evidence="5" id="KW-1185">Reference proteome</keyword>
<dbReference type="InterPro" id="IPR032675">
    <property type="entry name" value="LRR_dom_sf"/>
</dbReference>
<proteinExistence type="predicted"/>
<organism evidence="4 5">
    <name type="scientific">Mycena chlorophos</name>
    <name type="common">Agaric fungus</name>
    <name type="synonym">Agaricus chlorophos</name>
    <dbReference type="NCBI Taxonomy" id="658473"/>
    <lineage>
        <taxon>Eukaryota</taxon>
        <taxon>Fungi</taxon>
        <taxon>Dikarya</taxon>
        <taxon>Basidiomycota</taxon>
        <taxon>Agaricomycotina</taxon>
        <taxon>Agaricomycetes</taxon>
        <taxon>Agaricomycetidae</taxon>
        <taxon>Agaricales</taxon>
        <taxon>Marasmiineae</taxon>
        <taxon>Mycenaceae</taxon>
        <taxon>Mycena</taxon>
    </lineage>
</organism>
<dbReference type="Gene3D" id="3.80.10.10">
    <property type="entry name" value="Ribonuclease Inhibitor"/>
    <property type="match status" value="1"/>
</dbReference>
<reference evidence="4" key="1">
    <citation type="submission" date="2014-09" db="EMBL/GenBank/DDBJ databases">
        <title>Genome sequence of the luminous mushroom Mycena chlorophos for searching fungal bioluminescence genes.</title>
        <authorList>
            <person name="Tanaka Y."/>
            <person name="Kasuga D."/>
            <person name="Oba Y."/>
            <person name="Hase S."/>
            <person name="Sato K."/>
            <person name="Oba Y."/>
            <person name="Sakakibara Y."/>
        </authorList>
    </citation>
    <scope>NUCLEOTIDE SEQUENCE</scope>
</reference>
<evidence type="ECO:0000256" key="2">
    <source>
        <dbReference type="SAM" id="MobiDB-lite"/>
    </source>
</evidence>
<feature type="coiled-coil region" evidence="1">
    <location>
        <begin position="760"/>
        <end position="787"/>
    </location>
</feature>
<feature type="domain" description="F-box" evidence="3">
    <location>
        <begin position="27"/>
        <end position="72"/>
    </location>
</feature>
<gene>
    <name evidence="4" type="ORF">MCHLO_07958</name>
</gene>
<sequence length="816" mass="90280">MAPNLLRRIPSSLKLLLNAKSAPEKQNATFTTLPEELLLETAQHLPSVDLLSLVLTNTRFLRIFLPTLYADVDLRSSAQCENTLTFLLANTHMCGCIKSLVVRPNNEEWIHTQSSMREIESWVVVTIKQLAPHLANLSRFVWDGKELPKYDVVWKSLRECCDLRQVGVVIGLGDFTFQSRKVMPVKSSLFGFENLTAFTLRVKQMVPSSLHPPFDELPQELWSMLYQCTNLQQLTIDTDNERYIDVRPLFEGQWPSLRELVIGDFVLLDSFGTVEGTNNGLAMANFLARHPSLERLTLHQLEGWYFPLSIKLPATALPNLRHFSARHILLRHLHNVQHLESLELTNQPLGKLPLVGALWAVSQLPLTSLRIWIDCSDSEETDVKSDHAKIFADIFQSASRLLHLDVACSSDPTFSMSELTPALGTRHRLRSLALTQVKKSLRDGESLKDALMLFRQSTTLELVQLQDATARWRHPRDLRFARKSTFQVRVRGLLSPFMSSANPTSPSSEISVYFDAPIVHMSSKTPEPVLAAPIVESPTTEAPAAAVPIASPDPAADTKTSPTSSTLSPVPETEAERAEATDTVAPEGPSPTPSSLSQKAQHARAASVGRAGSIANRSIFTNADGHTVAGSTFINGAGTTGPHATAEHDPSLHVRAATAESALSDEQKATIAKRESKSNKQLAKIIRSEAKVEKKALSAAVNELAQLQKIQKTAVRREEKAQAAYNKSLAMFQKHEAAFLAARAKFESSQALLNSNTETLEISRNNAKDATANLQDKSTEVDGLRQMYDVDEKEREVKLVELTGKGSTRKRWSIMG</sequence>
<feature type="region of interest" description="Disordered" evidence="2">
    <location>
        <begin position="661"/>
        <end position="680"/>
    </location>
</feature>
<accession>A0ABQ0LI33</accession>
<evidence type="ECO:0000259" key="3">
    <source>
        <dbReference type="PROSITE" id="PS50181"/>
    </source>
</evidence>
<dbReference type="EMBL" id="DF846617">
    <property type="protein sequence ID" value="GAT50753.1"/>
    <property type="molecule type" value="Genomic_DNA"/>
</dbReference>
<dbReference type="InterPro" id="IPR001810">
    <property type="entry name" value="F-box_dom"/>
</dbReference>